<keyword evidence="3" id="KW-1185">Reference proteome</keyword>
<proteinExistence type="inferred from homology"/>
<dbReference type="InterPro" id="IPR008802">
    <property type="entry name" value="REF"/>
</dbReference>
<protein>
    <submittedName>
        <fullName evidence="2">REF/SRPP-like protein isoform X1</fullName>
    </submittedName>
</protein>
<dbReference type="Pfam" id="PF05755">
    <property type="entry name" value="REF"/>
    <property type="match status" value="1"/>
</dbReference>
<dbReference type="AlphaFoldDB" id="A0AAQ3Q316"/>
<accession>A0AAQ3Q316</accession>
<comment type="similarity">
    <text evidence="1">Belongs to the REF/SRPP family.</text>
</comment>
<dbReference type="PANTHER" id="PTHR33732">
    <property type="entry name" value="REF/SRPP-LIKE PROTEIN OS05G0151300/LOC_OS05G05940"/>
    <property type="match status" value="1"/>
</dbReference>
<evidence type="ECO:0000256" key="1">
    <source>
        <dbReference type="ARBA" id="ARBA00009737"/>
    </source>
</evidence>
<sequence length="239" mass="25784">MADAVEKSDQINVETAEQERLRYLEFVHAAAIHAVLCVARMYICAKDSAGPLKPGVQSVEDTVKTVVGPVYDKYHGVPFELLKFVDRKVDESVQKVERRVPSVVKNASATAKTAAGEVHRSGLVGSAAGLARSVYAHYEPAAKGLYARYEPAAKEIYAKYEPAAEQAAASAWRSLNRLPLVPRVAQVVVPTAAQISEKYNKAVCSSAEKGYAVSAYLPLVPTKRIARVFAGETPAAMAH</sequence>
<dbReference type="Proteomes" id="UP001327560">
    <property type="component" value="Chromosome 1"/>
</dbReference>
<evidence type="ECO:0000313" key="2">
    <source>
        <dbReference type="EMBL" id="WOK94705.1"/>
    </source>
</evidence>
<gene>
    <name evidence="2" type="ORF">Cni_G03410</name>
</gene>
<evidence type="ECO:0000313" key="3">
    <source>
        <dbReference type="Proteomes" id="UP001327560"/>
    </source>
</evidence>
<dbReference type="EMBL" id="CP136890">
    <property type="protein sequence ID" value="WOK94705.1"/>
    <property type="molecule type" value="Genomic_DNA"/>
</dbReference>
<dbReference type="PANTHER" id="PTHR33732:SF9">
    <property type="entry name" value="REF_SRPP-LIKE PROTEIN OS05G0151300_LOC_OS05G05940"/>
    <property type="match status" value="1"/>
</dbReference>
<reference evidence="2 3" key="1">
    <citation type="submission" date="2023-10" db="EMBL/GenBank/DDBJ databases">
        <title>Chromosome-scale genome assembly provides insights into flower coloration mechanisms of Canna indica.</title>
        <authorList>
            <person name="Li C."/>
        </authorList>
    </citation>
    <scope>NUCLEOTIDE SEQUENCE [LARGE SCALE GENOMIC DNA]</scope>
    <source>
        <tissue evidence="2">Flower</tissue>
    </source>
</reference>
<organism evidence="2 3">
    <name type="scientific">Canna indica</name>
    <name type="common">Indian-shot</name>
    <dbReference type="NCBI Taxonomy" id="4628"/>
    <lineage>
        <taxon>Eukaryota</taxon>
        <taxon>Viridiplantae</taxon>
        <taxon>Streptophyta</taxon>
        <taxon>Embryophyta</taxon>
        <taxon>Tracheophyta</taxon>
        <taxon>Spermatophyta</taxon>
        <taxon>Magnoliopsida</taxon>
        <taxon>Liliopsida</taxon>
        <taxon>Zingiberales</taxon>
        <taxon>Cannaceae</taxon>
        <taxon>Canna</taxon>
    </lineage>
</organism>
<name>A0AAQ3Q316_9LILI</name>